<sequence>MAETSSSWTACSQFIKLSTVGTLITHTPRWMTQGMGYGGLWVKGGRFKKGSQLIYNLKPMGFCPEGVWVMGYGVQFPTHRGGGPKNIWDFGGYGL</sequence>
<dbReference type="EMBL" id="KN838642">
    <property type="protein sequence ID" value="KIJ99646.1"/>
    <property type="molecule type" value="Genomic_DNA"/>
</dbReference>
<dbReference type="AlphaFoldDB" id="A0A0C9XPT4"/>
<evidence type="ECO:0000313" key="1">
    <source>
        <dbReference type="EMBL" id="KIJ99646.1"/>
    </source>
</evidence>
<keyword evidence="2" id="KW-1185">Reference proteome</keyword>
<name>A0A0C9XPT4_9AGAR</name>
<dbReference type="HOGENOM" id="CLU_150408_0_0_1"/>
<accession>A0A0C9XPT4</accession>
<organism evidence="1 2">
    <name type="scientific">Laccaria amethystina LaAM-08-1</name>
    <dbReference type="NCBI Taxonomy" id="1095629"/>
    <lineage>
        <taxon>Eukaryota</taxon>
        <taxon>Fungi</taxon>
        <taxon>Dikarya</taxon>
        <taxon>Basidiomycota</taxon>
        <taxon>Agaricomycotina</taxon>
        <taxon>Agaricomycetes</taxon>
        <taxon>Agaricomycetidae</taxon>
        <taxon>Agaricales</taxon>
        <taxon>Agaricineae</taxon>
        <taxon>Hydnangiaceae</taxon>
        <taxon>Laccaria</taxon>
    </lineage>
</organism>
<reference evidence="1 2" key="1">
    <citation type="submission" date="2014-04" db="EMBL/GenBank/DDBJ databases">
        <authorList>
            <consortium name="DOE Joint Genome Institute"/>
            <person name="Kuo A."/>
            <person name="Kohler A."/>
            <person name="Nagy L.G."/>
            <person name="Floudas D."/>
            <person name="Copeland A."/>
            <person name="Barry K.W."/>
            <person name="Cichocki N."/>
            <person name="Veneault-Fourrey C."/>
            <person name="LaButti K."/>
            <person name="Lindquist E.A."/>
            <person name="Lipzen A."/>
            <person name="Lundell T."/>
            <person name="Morin E."/>
            <person name="Murat C."/>
            <person name="Sun H."/>
            <person name="Tunlid A."/>
            <person name="Henrissat B."/>
            <person name="Grigoriev I.V."/>
            <person name="Hibbett D.S."/>
            <person name="Martin F."/>
            <person name="Nordberg H.P."/>
            <person name="Cantor M.N."/>
            <person name="Hua S.X."/>
        </authorList>
    </citation>
    <scope>NUCLEOTIDE SEQUENCE [LARGE SCALE GENOMIC DNA]</scope>
    <source>
        <strain evidence="1 2">LaAM-08-1</strain>
    </source>
</reference>
<proteinExistence type="predicted"/>
<evidence type="ECO:0000313" key="2">
    <source>
        <dbReference type="Proteomes" id="UP000054477"/>
    </source>
</evidence>
<gene>
    <name evidence="1" type="ORF">K443DRAFT_101819</name>
</gene>
<dbReference type="Proteomes" id="UP000054477">
    <property type="component" value="Unassembled WGS sequence"/>
</dbReference>
<protein>
    <submittedName>
        <fullName evidence="1">Uncharacterized protein</fullName>
    </submittedName>
</protein>
<reference evidence="2" key="2">
    <citation type="submission" date="2015-01" db="EMBL/GenBank/DDBJ databases">
        <title>Evolutionary Origins and Diversification of the Mycorrhizal Mutualists.</title>
        <authorList>
            <consortium name="DOE Joint Genome Institute"/>
            <consortium name="Mycorrhizal Genomics Consortium"/>
            <person name="Kohler A."/>
            <person name="Kuo A."/>
            <person name="Nagy L.G."/>
            <person name="Floudas D."/>
            <person name="Copeland A."/>
            <person name="Barry K.W."/>
            <person name="Cichocki N."/>
            <person name="Veneault-Fourrey C."/>
            <person name="LaButti K."/>
            <person name="Lindquist E.A."/>
            <person name="Lipzen A."/>
            <person name="Lundell T."/>
            <person name="Morin E."/>
            <person name="Murat C."/>
            <person name="Riley R."/>
            <person name="Ohm R."/>
            <person name="Sun H."/>
            <person name="Tunlid A."/>
            <person name="Henrissat B."/>
            <person name="Grigoriev I.V."/>
            <person name="Hibbett D.S."/>
            <person name="Martin F."/>
        </authorList>
    </citation>
    <scope>NUCLEOTIDE SEQUENCE [LARGE SCALE GENOMIC DNA]</scope>
    <source>
        <strain evidence="2">LaAM-08-1</strain>
    </source>
</reference>